<evidence type="ECO:0000256" key="1">
    <source>
        <dbReference type="SAM" id="MobiDB-lite"/>
    </source>
</evidence>
<gene>
    <name evidence="2" type="ORF">vBEcoSSa179w3YLVW_00070</name>
</gene>
<keyword evidence="3" id="KW-1185">Reference proteome</keyword>
<feature type="region of interest" description="Disordered" evidence="1">
    <location>
        <begin position="1"/>
        <end position="21"/>
    </location>
</feature>
<evidence type="ECO:0000313" key="3">
    <source>
        <dbReference type="Proteomes" id="UP000240398"/>
    </source>
</evidence>
<organism evidence="2 3">
    <name type="scientific">Escherichia phage vB_EcoS Sa179lw</name>
    <dbReference type="NCBI Taxonomy" id="2126819"/>
    <lineage>
        <taxon>Viruses</taxon>
        <taxon>Duplodnaviria</taxon>
        <taxon>Heunggongvirae</taxon>
        <taxon>Uroviricota</taxon>
        <taxon>Caudoviricetes</taxon>
        <taxon>Buchananvirus</taxon>
        <taxon>Buchananvirus Sa179lw</taxon>
    </lineage>
</organism>
<reference evidence="3" key="1">
    <citation type="submission" date="2018-03" db="EMBL/GenBank/DDBJ databases">
        <title>Complete Genome Sequence of Escherichia coli Phage Sa179w3YLVW Isolated from Surface Water in a Produce-Growing Area in Northern California.</title>
        <authorList>
            <person name="Liao Y.-T."/>
            <person name="Liu F."/>
            <person name="Sun X."/>
            <person name="Li R.W."/>
            <person name="Wu V.C.H."/>
        </authorList>
    </citation>
    <scope>NUCLEOTIDE SEQUENCE [LARGE SCALE GENOMIC DNA]</scope>
</reference>
<protein>
    <submittedName>
        <fullName evidence="2">Uncharacterized protein</fullName>
    </submittedName>
</protein>
<accession>A0A2P1MXG1</accession>
<proteinExistence type="predicted"/>
<dbReference type="EMBL" id="MH023293">
    <property type="protein sequence ID" value="AVP40255.1"/>
    <property type="molecule type" value="Genomic_DNA"/>
</dbReference>
<evidence type="ECO:0000313" key="2">
    <source>
        <dbReference type="EMBL" id="AVP40255.1"/>
    </source>
</evidence>
<name>A0A2P1MXG1_9CAUD</name>
<sequence>MNPRDVAFYSEPNPKAAKAANKKAKVKQLMAAGHTKKAAQRMVKEMKWMVAKW</sequence>
<dbReference type="Proteomes" id="UP000240398">
    <property type="component" value="Segment"/>
</dbReference>